<reference evidence="2" key="1">
    <citation type="journal article" date="2020" name="Nature">
        <title>Giant virus diversity and host interactions through global metagenomics.</title>
        <authorList>
            <person name="Schulz F."/>
            <person name="Roux S."/>
            <person name="Paez-Espino D."/>
            <person name="Jungbluth S."/>
            <person name="Walsh D.A."/>
            <person name="Denef V.J."/>
            <person name="McMahon K.D."/>
            <person name="Konstantinidis K.T."/>
            <person name="Eloe-Fadrosh E.A."/>
            <person name="Kyrpides N.C."/>
            <person name="Woyke T."/>
        </authorList>
    </citation>
    <scope>NUCLEOTIDE SEQUENCE</scope>
    <source>
        <strain evidence="2">GVMAG-S-ERX556022-25</strain>
    </source>
</reference>
<feature type="coiled-coil region" evidence="1">
    <location>
        <begin position="97"/>
        <end position="124"/>
    </location>
</feature>
<feature type="coiled-coil region" evidence="1">
    <location>
        <begin position="218"/>
        <end position="245"/>
    </location>
</feature>
<sequence length="301" mass="35718">MIKNDKIKSSKNFYCSSCDYNTSRLSQYNRHIQTHKHKMIINGNKKVPKDFYECECGKKYKYDSGLSRHKKKCNINMELLEPKLELNLESNNLHELVVKLITNNEEMKKENQQLMHTLIDQQQQITDLIPKIGNNNNNTINNKNKFNINVFLNEKCKDAISMNEFIEKIEISMKNLLTTKDKGLSEGLSNIIIENMNKLSLYERPMHCTDKKRETLYIKNDEWEKDEKSEQINELLKKVEKKQMKNINQWTNENPNYMNNEVLQEEYINLVRSCTNSVDSCKDKVIRKVCDNVYLTEKEWN</sequence>
<evidence type="ECO:0008006" key="3">
    <source>
        <dbReference type="Google" id="ProtNLM"/>
    </source>
</evidence>
<dbReference type="EMBL" id="MN738811">
    <property type="protein sequence ID" value="QHS84715.1"/>
    <property type="molecule type" value="Genomic_DNA"/>
</dbReference>
<proteinExistence type="predicted"/>
<protein>
    <recommendedName>
        <fullName evidence="3">C2H2-type domain-containing protein</fullName>
    </recommendedName>
</protein>
<dbReference type="Gene3D" id="3.30.160.60">
    <property type="entry name" value="Classic Zinc Finger"/>
    <property type="match status" value="1"/>
</dbReference>
<name>A0A6C0AZT1_9ZZZZ</name>
<accession>A0A6C0AZT1</accession>
<organism evidence="2">
    <name type="scientific">viral metagenome</name>
    <dbReference type="NCBI Taxonomy" id="1070528"/>
    <lineage>
        <taxon>unclassified sequences</taxon>
        <taxon>metagenomes</taxon>
        <taxon>organismal metagenomes</taxon>
    </lineage>
</organism>
<dbReference type="AlphaFoldDB" id="A0A6C0AZT1"/>
<keyword evidence="1" id="KW-0175">Coiled coil</keyword>
<evidence type="ECO:0000256" key="1">
    <source>
        <dbReference type="SAM" id="Coils"/>
    </source>
</evidence>
<evidence type="ECO:0000313" key="2">
    <source>
        <dbReference type="EMBL" id="QHS84715.1"/>
    </source>
</evidence>